<dbReference type="GO" id="GO:0035591">
    <property type="term" value="F:signaling adaptor activity"/>
    <property type="evidence" value="ECO:0007669"/>
    <property type="project" value="TreeGrafter"/>
</dbReference>
<evidence type="ECO:0000256" key="5">
    <source>
        <dbReference type="ARBA" id="ARBA00022737"/>
    </source>
</evidence>
<keyword evidence="7" id="KW-0862">Zinc</keyword>
<dbReference type="CDD" id="cd00102">
    <property type="entry name" value="IPT"/>
    <property type="match status" value="1"/>
</dbReference>
<dbReference type="PATRIC" id="fig|1454006.5.peg.591"/>
<evidence type="ECO:0000256" key="7">
    <source>
        <dbReference type="ARBA" id="ARBA00022833"/>
    </source>
</evidence>
<dbReference type="PROSITE" id="PS51450">
    <property type="entry name" value="LRR"/>
    <property type="match status" value="1"/>
</dbReference>
<evidence type="ECO:0008006" key="13">
    <source>
        <dbReference type="Google" id="ProtNLM"/>
    </source>
</evidence>
<keyword evidence="6" id="KW-0378">Hydrolase</keyword>
<evidence type="ECO:0000256" key="6">
    <source>
        <dbReference type="ARBA" id="ARBA00022801"/>
    </source>
</evidence>
<dbReference type="InterPro" id="IPR014756">
    <property type="entry name" value="Ig_E-set"/>
</dbReference>
<keyword evidence="2" id="KW-0645">Protease</keyword>
<dbReference type="Pfam" id="PF01833">
    <property type="entry name" value="TIG"/>
    <property type="match status" value="1"/>
</dbReference>
<evidence type="ECO:0000313" key="12">
    <source>
        <dbReference type="Proteomes" id="UP000032229"/>
    </source>
</evidence>
<evidence type="ECO:0000256" key="2">
    <source>
        <dbReference type="ARBA" id="ARBA00022670"/>
    </source>
</evidence>
<keyword evidence="4" id="KW-0732">Signal</keyword>
<dbReference type="GO" id="GO:0004222">
    <property type="term" value="F:metalloendopeptidase activity"/>
    <property type="evidence" value="ECO:0007669"/>
    <property type="project" value="InterPro"/>
</dbReference>
<dbReference type="InterPro" id="IPR001818">
    <property type="entry name" value="Pept_M10_metallopeptidase"/>
</dbReference>
<dbReference type="NCBIfam" id="TIGR04183">
    <property type="entry name" value="Por_Secre_tail"/>
    <property type="match status" value="1"/>
</dbReference>
<evidence type="ECO:0000259" key="8">
    <source>
        <dbReference type="Pfam" id="PF00413"/>
    </source>
</evidence>
<dbReference type="InterPro" id="IPR001611">
    <property type="entry name" value="Leu-rich_rpt"/>
</dbReference>
<protein>
    <recommendedName>
        <fullName evidence="13">Secretion system C-terminal sorting domain-containing protein</fullName>
    </recommendedName>
</protein>
<dbReference type="SUPFAM" id="SSF52058">
    <property type="entry name" value="L domain-like"/>
    <property type="match status" value="1"/>
</dbReference>
<dbReference type="InterPro" id="IPR026444">
    <property type="entry name" value="Secre_tail"/>
</dbReference>
<dbReference type="GO" id="GO:0008270">
    <property type="term" value="F:zinc ion binding"/>
    <property type="evidence" value="ECO:0007669"/>
    <property type="project" value="InterPro"/>
</dbReference>
<dbReference type="Gene3D" id="2.60.40.10">
    <property type="entry name" value="Immunoglobulins"/>
    <property type="match status" value="1"/>
</dbReference>
<dbReference type="AlphaFoldDB" id="A0A0C5WCL8"/>
<feature type="domain" description="Secretion system C-terminal sorting" evidence="10">
    <location>
        <begin position="850"/>
        <end position="919"/>
    </location>
</feature>
<organism evidence="11 12">
    <name type="scientific">Siansivirga zeaxanthinifaciens CC-SAMT-1</name>
    <dbReference type="NCBI Taxonomy" id="1454006"/>
    <lineage>
        <taxon>Bacteria</taxon>
        <taxon>Pseudomonadati</taxon>
        <taxon>Bacteroidota</taxon>
        <taxon>Flavobacteriia</taxon>
        <taxon>Flavobacteriales</taxon>
        <taxon>Flavobacteriaceae</taxon>
        <taxon>Siansivirga</taxon>
    </lineage>
</organism>
<evidence type="ECO:0000256" key="3">
    <source>
        <dbReference type="ARBA" id="ARBA00022723"/>
    </source>
</evidence>
<keyword evidence="12" id="KW-1185">Reference proteome</keyword>
<evidence type="ECO:0000256" key="1">
    <source>
        <dbReference type="ARBA" id="ARBA00022614"/>
    </source>
</evidence>
<evidence type="ECO:0000256" key="4">
    <source>
        <dbReference type="ARBA" id="ARBA00022729"/>
    </source>
</evidence>
<dbReference type="RefSeq" id="WP_044637467.1">
    <property type="nucleotide sequence ID" value="NZ_CP007202.1"/>
</dbReference>
<dbReference type="STRING" id="1454006.AW14_03080"/>
<keyword evidence="5" id="KW-0677">Repeat</keyword>
<feature type="domain" description="IPT/TIG" evidence="9">
    <location>
        <begin position="161"/>
        <end position="248"/>
    </location>
</feature>
<dbReference type="InterPro" id="IPR013783">
    <property type="entry name" value="Ig-like_fold"/>
</dbReference>
<dbReference type="GO" id="GO:0031012">
    <property type="term" value="C:extracellular matrix"/>
    <property type="evidence" value="ECO:0007669"/>
    <property type="project" value="InterPro"/>
</dbReference>
<proteinExistence type="predicted"/>
<keyword evidence="1" id="KW-0433">Leucine-rich repeat</keyword>
<sequence length="921" mass="100508">MKKILQLIIVVIACSVNAQIIPLKLEEKIEISPLIVEGKIINQNAYLTETSIYTNYTLQVTNVLKGNLADNLITLKEIGGTVGNKKLVTCPSNDYNQDESAIFFLEKIENENVYQASFFGQSTVSLENISEEELAMIYKNLGYKQVNKNSNSQKSSAINSTITSINPTTVNAGVGETITITGTGFGATGPTSAIKVWTKFANNPSQMKSHSAAYNYVSWSDTQIVFKVPSDAGTGQIWVGSGSSHATSAQVVTIATSVRDNANVFNSAISPISLPALQNQGIQFVLNTNFTNTDAINRTNEALQQWQCETKIDFTLNQTATTTNTNNVNDGLSVLYFDASMSSSTFGVTLTTLDACSTTGRWYVTDVDLAMNGNTNFNFTLNPTGAGQIDFYSVLLHELGHVRNLGHVLNGSQVMYPSIGAATDKRTLHPNDIIGGNLVQNDSNTNQVCGKPLMVDASCPQQLTYVPDDAFEQKLINLGYDVAPLDDYVPTANINTVTNLTINGDPITDLTGIEDFTSLENFTIKYTNVTNLDLSNNIALIKINCPSNIISNLNINGLSNLTELILFDNNISNIDLSTNTALTKFNGGYNPYTTLDFSNCTNLEWIGSPSGSLSSVNLTGVTLLKEVYLNNNQLTSVDVSNNSNLFWLDVKNNIISSINLLNTAALQYCYVNNNQLSSIDVSGNVNLIALDCSTNNLSSLDVSSCSSLLNFYCAYNQLTSLDINNNSLLQFFNANDNLLNSLLLTNATSLINLNLSNNQLTNLDLSNSANLYLVDLSNNSLTALNIKNGNNTYINSIAFNTTNNSSLTCIEVDNASYSTTNWANIDATTSFSEDCSTLNIIDIDFNEIKLYPNPTTNIVNISSNRNNSDFKFKLYDLNGRLIHTGDFKTSKNINVNHLKSGVYLLKIYNSTQNQIVKFIKN</sequence>
<dbReference type="Gene3D" id="3.80.10.10">
    <property type="entry name" value="Ribonuclease Inhibitor"/>
    <property type="match status" value="2"/>
</dbReference>
<dbReference type="HOGENOM" id="CLU_316622_0_0_10"/>
<dbReference type="Pfam" id="PF18962">
    <property type="entry name" value="Por_Secre_tail"/>
    <property type="match status" value="1"/>
</dbReference>
<dbReference type="PANTHER" id="PTHR47566">
    <property type="match status" value="1"/>
</dbReference>
<dbReference type="Proteomes" id="UP000032229">
    <property type="component" value="Chromosome"/>
</dbReference>
<evidence type="ECO:0000313" key="11">
    <source>
        <dbReference type="EMBL" id="AJR04748.1"/>
    </source>
</evidence>
<dbReference type="InterPro" id="IPR032675">
    <property type="entry name" value="LRR_dom_sf"/>
</dbReference>
<dbReference type="SUPFAM" id="SSF81296">
    <property type="entry name" value="E set domains"/>
    <property type="match status" value="1"/>
</dbReference>
<dbReference type="EMBL" id="CP007202">
    <property type="protein sequence ID" value="AJR04748.1"/>
    <property type="molecule type" value="Genomic_DNA"/>
</dbReference>
<accession>A0A0C5WCL8</accession>
<dbReference type="Gene3D" id="3.40.390.10">
    <property type="entry name" value="Collagenase (Catalytic Domain)"/>
    <property type="match status" value="1"/>
</dbReference>
<keyword evidence="3" id="KW-0479">Metal-binding</keyword>
<name>A0A0C5WCL8_9FLAO</name>
<feature type="domain" description="Peptidase M10 metallopeptidase" evidence="8">
    <location>
        <begin position="290"/>
        <end position="435"/>
    </location>
</feature>
<reference evidence="11 12" key="1">
    <citation type="submission" date="2014-02" db="EMBL/GenBank/DDBJ databases">
        <authorList>
            <person name="Young C.-C."/>
            <person name="Hameed A."/>
            <person name="Huang H.-C."/>
            <person name="Shahina M."/>
        </authorList>
    </citation>
    <scope>NUCLEOTIDE SEQUENCE [LARGE SCALE GENOMIC DNA]</scope>
    <source>
        <strain evidence="11 12">CC-SAMT-1</strain>
    </source>
</reference>
<dbReference type="InterPro" id="IPR052574">
    <property type="entry name" value="CDIRP"/>
</dbReference>
<dbReference type="KEGG" id="sze:AW14_03080"/>
<evidence type="ECO:0000259" key="10">
    <source>
        <dbReference type="Pfam" id="PF18962"/>
    </source>
</evidence>
<gene>
    <name evidence="11" type="ORF">AW14_03080</name>
</gene>
<dbReference type="Pfam" id="PF00413">
    <property type="entry name" value="Peptidase_M10"/>
    <property type="match status" value="1"/>
</dbReference>
<dbReference type="PANTHER" id="PTHR47566:SF1">
    <property type="entry name" value="PROTEIN NUD1"/>
    <property type="match status" value="1"/>
</dbReference>
<dbReference type="GO" id="GO:0006508">
    <property type="term" value="P:proteolysis"/>
    <property type="evidence" value="ECO:0007669"/>
    <property type="project" value="UniProtKB-KW"/>
</dbReference>
<dbReference type="InterPro" id="IPR002909">
    <property type="entry name" value="IPT_dom"/>
</dbReference>
<evidence type="ECO:0000259" key="9">
    <source>
        <dbReference type="Pfam" id="PF01833"/>
    </source>
</evidence>
<dbReference type="SUPFAM" id="SSF55486">
    <property type="entry name" value="Metalloproteases ('zincins'), catalytic domain"/>
    <property type="match status" value="1"/>
</dbReference>
<dbReference type="OrthoDB" id="3179827at2"/>
<dbReference type="InterPro" id="IPR024079">
    <property type="entry name" value="MetalloPept_cat_dom_sf"/>
</dbReference>